<feature type="domain" description="VWFA" evidence="2">
    <location>
        <begin position="153"/>
        <end position="408"/>
    </location>
</feature>
<evidence type="ECO:0000313" key="4">
    <source>
        <dbReference type="Proteomes" id="UP001317705"/>
    </source>
</evidence>
<evidence type="ECO:0000313" key="3">
    <source>
        <dbReference type="EMBL" id="BDV43685.1"/>
    </source>
</evidence>
<keyword evidence="4" id="KW-1185">Reference proteome</keyword>
<protein>
    <submittedName>
        <fullName evidence="3">Type IV pili system adhesin PilY</fullName>
    </submittedName>
</protein>
<feature type="signal peptide" evidence="1">
    <location>
        <begin position="1"/>
        <end position="19"/>
    </location>
</feature>
<sequence length="1172" mass="124114">MKRWLVMIGVLAAILPVAAMPVAAAPDQYGGDTSIYGGATAAIQPNVLIIIDTSGSMADSVPSTTYDPSTTYPAVNACGNYWSPQACSTNTVYQYSNSTYTSLGVSVTNVTTTCSGVNPQSLLQTTGEYSGRKLTTSGACSNRGSGTYYIGNYINWLLGPNNSMRPKIDIAKEVIKNLVTSTTGVKFGLMRYHYVSGSGQGAEFISALPSGLSSSYVTTVKNMDDIFSGTTTNRQALTSVVDNLAANGNTPLGESLFEAMRYFTGGAPAFGSTVGVTSGKYTSPIESSCQKNYVIVVTDGMANADDSSVLKTICSSGDCDGDGQEPNNLDHILDDVAKYLYDNDLSTGYDGKQNVTTYAIGFGDVGSDATAVDLLNRATDSSHGHGQAFLAGNQTQLAAALTQVMSQIFSVDTSFVAPVVPVSPENKTYNASRVYMGFFKPVNQTYWAGNLKKYGLDSNSNLIDQAGVIANYVDLDGDRTDDNSGVTLPTGAVNGTFKASSVSYWNSIADGGQVDEGGAGSVLESRDFGANPRKIYTYVSTNTDLTDASNAFSTGNTNITATTLNVADSATKDKLINFITGYDAYDENLNSNTTEKRAWVFGDVLHAKPLVVNFKSYTVSSSTESNWSYNQTMIFVGDNDGMLHAIKDCDGSEAWAFIPPAVLPNLKEIPGQTHTYFVDSSPVVYIYDKNGNGSIETGDGDKVILLFGLRRGGGTNTLPATGYYYALDVSNPLSPRYLWSISGADTNFGNLGESFSEPRITKMKIGSEKDIVAFIGGGYDNLNEDSRYGATQTYNGTGTVTVANNGGGAYTSDDGSVPLTPRGGAIYAVKIASLNNAGVPTVVSTPTKIWSCEYGTAAQQASAPANYSTGMTFSFPGEIANVDTDANGYTDRLYAVDLGGNLWRFNVGSSTVSSWRGYKIFSANSGADGTVGRKAFYKPAVSLESTFTSSSAGRDALILFGTGDREHPLNLNVVDRLYAVRDKGQTSAKSESDLVDVTTDDLQSPTADAATVKNTLDALSATSNYGWYIKLNQNTGEKVLASPTLFNKVIYFTTFSPSTTSTVDPCQPANLGSSLLYALNYQTGEAVQNYDKSNDTASTTNVRAFMNGSNSSNGVLLRSDRVMTLGQGIPSGVVLIVNSGGEVKGIVGTGGNIAQVDVKKYGGIVPLYWRQK</sequence>
<keyword evidence="1" id="KW-0732">Signal</keyword>
<dbReference type="PROSITE" id="PS50234">
    <property type="entry name" value="VWFA"/>
    <property type="match status" value="1"/>
</dbReference>
<dbReference type="SUPFAM" id="SSF53300">
    <property type="entry name" value="vWA-like"/>
    <property type="match status" value="1"/>
</dbReference>
<dbReference type="InterPro" id="IPR036465">
    <property type="entry name" value="vWFA_dom_sf"/>
</dbReference>
<dbReference type="RefSeq" id="WP_281999811.1">
    <property type="nucleotide sequence ID" value="NZ_AP027151.1"/>
</dbReference>
<proteinExistence type="predicted"/>
<evidence type="ECO:0000259" key="2">
    <source>
        <dbReference type="PROSITE" id="PS50234"/>
    </source>
</evidence>
<dbReference type="InterPro" id="IPR002035">
    <property type="entry name" value="VWF_A"/>
</dbReference>
<dbReference type="Gene3D" id="3.40.50.410">
    <property type="entry name" value="von Willebrand factor, type A domain"/>
    <property type="match status" value="1"/>
</dbReference>
<dbReference type="EMBL" id="AP027151">
    <property type="protein sequence ID" value="BDV43685.1"/>
    <property type="molecule type" value="Genomic_DNA"/>
</dbReference>
<dbReference type="Proteomes" id="UP001317705">
    <property type="component" value="Chromosome"/>
</dbReference>
<organism evidence="3 4">
    <name type="scientific">Geotalea uraniireducens</name>
    <dbReference type="NCBI Taxonomy" id="351604"/>
    <lineage>
        <taxon>Bacteria</taxon>
        <taxon>Pseudomonadati</taxon>
        <taxon>Thermodesulfobacteriota</taxon>
        <taxon>Desulfuromonadia</taxon>
        <taxon>Geobacterales</taxon>
        <taxon>Geobacteraceae</taxon>
        <taxon>Geotalea</taxon>
    </lineage>
</organism>
<feature type="chain" id="PRO_5046686279" evidence="1">
    <location>
        <begin position="20"/>
        <end position="1172"/>
    </location>
</feature>
<gene>
    <name evidence="3" type="primary">pilY</name>
    <name evidence="3" type="ORF">GURASL_26080</name>
</gene>
<evidence type="ECO:0000256" key="1">
    <source>
        <dbReference type="SAM" id="SignalP"/>
    </source>
</evidence>
<accession>A0ABM8EM70</accession>
<reference evidence="3 4" key="1">
    <citation type="submission" date="2022-12" db="EMBL/GenBank/DDBJ databases">
        <title>Polyphasic characterization of Geotalea uranireducens NIT-SL11 newly isolated from a complex of sewage sludge and microbially reduced graphene oxide.</title>
        <authorList>
            <person name="Xie L."/>
            <person name="Yoshida N."/>
            <person name="Meng L."/>
        </authorList>
    </citation>
    <scope>NUCLEOTIDE SEQUENCE [LARGE SCALE GENOMIC DNA]</scope>
    <source>
        <strain evidence="3 4">NIT-SL11</strain>
    </source>
</reference>
<name>A0ABM8EM70_9BACT</name>